<dbReference type="Gene3D" id="3.40.50.300">
    <property type="entry name" value="P-loop containing nucleotide triphosphate hydrolases"/>
    <property type="match status" value="1"/>
</dbReference>
<reference evidence="6" key="1">
    <citation type="submission" date="2021-02" db="EMBL/GenBank/DDBJ databases">
        <title>Natronoglycomyces albus gen. nov., sp. nov, a haloalkaliphilic actinobacterium from a soda solonchak soil.</title>
        <authorList>
            <person name="Sorokin D.Y."/>
            <person name="Khijniak T.V."/>
            <person name="Zakharycheva A.P."/>
            <person name="Boueva O.V."/>
            <person name="Ariskina E.V."/>
            <person name="Hahnke R.L."/>
            <person name="Bunk B."/>
            <person name="Sproer C."/>
            <person name="Schumann P."/>
            <person name="Evtushenko L.I."/>
            <person name="Kublanov I.V."/>
        </authorList>
    </citation>
    <scope>NUCLEOTIDE SEQUENCE</scope>
    <source>
        <strain evidence="6">DSM 106290</strain>
    </source>
</reference>
<keyword evidence="4" id="KW-1278">Translocase</keyword>
<evidence type="ECO:0000259" key="5">
    <source>
        <dbReference type="PROSITE" id="PS50893"/>
    </source>
</evidence>
<dbReference type="PANTHER" id="PTHR42794">
    <property type="entry name" value="HEMIN IMPORT ATP-BINDING PROTEIN HMUV"/>
    <property type="match status" value="1"/>
</dbReference>
<dbReference type="GO" id="GO:0016887">
    <property type="term" value="F:ATP hydrolysis activity"/>
    <property type="evidence" value="ECO:0007669"/>
    <property type="project" value="InterPro"/>
</dbReference>
<dbReference type="RefSeq" id="WP_213170140.1">
    <property type="nucleotide sequence ID" value="NZ_CP070496.1"/>
</dbReference>
<dbReference type="PROSITE" id="PS50893">
    <property type="entry name" value="ABC_TRANSPORTER_2"/>
    <property type="match status" value="1"/>
</dbReference>
<dbReference type="GO" id="GO:0005524">
    <property type="term" value="F:ATP binding"/>
    <property type="evidence" value="ECO:0007669"/>
    <property type="project" value="UniProtKB-KW"/>
</dbReference>
<keyword evidence="2" id="KW-0547">Nucleotide-binding</keyword>
<dbReference type="CDD" id="cd03214">
    <property type="entry name" value="ABC_Iron-Siderophores_B12_Hemin"/>
    <property type="match status" value="1"/>
</dbReference>
<dbReference type="InterPro" id="IPR003593">
    <property type="entry name" value="AAA+_ATPase"/>
</dbReference>
<keyword evidence="1" id="KW-0813">Transport</keyword>
<keyword evidence="3 6" id="KW-0067">ATP-binding</keyword>
<keyword evidence="7" id="KW-1185">Reference proteome</keyword>
<gene>
    <name evidence="6" type="ORF">JQS30_09980</name>
</gene>
<name>A0A895XE93_9ACTN</name>
<dbReference type="NCBIfam" id="NF010068">
    <property type="entry name" value="PRK13548.1"/>
    <property type="match status" value="1"/>
</dbReference>
<evidence type="ECO:0000256" key="2">
    <source>
        <dbReference type="ARBA" id="ARBA00022741"/>
    </source>
</evidence>
<evidence type="ECO:0000256" key="4">
    <source>
        <dbReference type="ARBA" id="ARBA00022967"/>
    </source>
</evidence>
<dbReference type="SUPFAM" id="SSF52540">
    <property type="entry name" value="P-loop containing nucleoside triphosphate hydrolases"/>
    <property type="match status" value="1"/>
</dbReference>
<protein>
    <submittedName>
        <fullName evidence="6">Heme ABC transporter ATP-binding protein</fullName>
    </submittedName>
</protein>
<accession>A0A895XE93</accession>
<dbReference type="Pfam" id="PF00005">
    <property type="entry name" value="ABC_tran"/>
    <property type="match status" value="1"/>
</dbReference>
<dbReference type="InterPro" id="IPR017871">
    <property type="entry name" value="ABC_transporter-like_CS"/>
</dbReference>
<dbReference type="InterPro" id="IPR003439">
    <property type="entry name" value="ABC_transporter-like_ATP-bd"/>
</dbReference>
<evidence type="ECO:0000313" key="7">
    <source>
        <dbReference type="Proteomes" id="UP000662939"/>
    </source>
</evidence>
<evidence type="ECO:0000256" key="3">
    <source>
        <dbReference type="ARBA" id="ARBA00022840"/>
    </source>
</evidence>
<evidence type="ECO:0000256" key="1">
    <source>
        <dbReference type="ARBA" id="ARBA00022448"/>
    </source>
</evidence>
<dbReference type="SMART" id="SM00382">
    <property type="entry name" value="AAA"/>
    <property type="match status" value="1"/>
</dbReference>
<dbReference type="EMBL" id="CP070496">
    <property type="protein sequence ID" value="QSB04141.1"/>
    <property type="molecule type" value="Genomic_DNA"/>
</dbReference>
<feature type="domain" description="ABC transporter" evidence="5">
    <location>
        <begin position="25"/>
        <end position="258"/>
    </location>
</feature>
<evidence type="ECO:0000313" key="6">
    <source>
        <dbReference type="EMBL" id="QSB04141.1"/>
    </source>
</evidence>
<organism evidence="6 7">
    <name type="scientific">Natronoglycomyces albus</name>
    <dbReference type="NCBI Taxonomy" id="2811108"/>
    <lineage>
        <taxon>Bacteria</taxon>
        <taxon>Bacillati</taxon>
        <taxon>Actinomycetota</taxon>
        <taxon>Actinomycetes</taxon>
        <taxon>Glycomycetales</taxon>
        <taxon>Glycomycetaceae</taxon>
        <taxon>Natronoglycomyces</taxon>
    </lineage>
</organism>
<dbReference type="PANTHER" id="PTHR42794:SF1">
    <property type="entry name" value="HEMIN IMPORT ATP-BINDING PROTEIN HMUV"/>
    <property type="match status" value="1"/>
</dbReference>
<dbReference type="AlphaFoldDB" id="A0A895XE93"/>
<dbReference type="FunFam" id="3.40.50.300:FF:000134">
    <property type="entry name" value="Iron-enterobactin ABC transporter ATP-binding protein"/>
    <property type="match status" value="1"/>
</dbReference>
<sequence length="276" mass="30419">MFSALLRHSHDEVERFRSHYEGHVVNVRDLIVDRGGRRVLDRVDLTVKHGEVVSLVGPNGAGKSTLLAAICTDLEPTSGDITLYGTPIERLPALEIARRQAVLPQAHTVSFPFTVVDIVRMGRNPWAKTAAEEHDEDHVEAAMARCDVTHMRHTAFNTLSGGEKARVMLARVLAQDTRVLLLDEPTAALDLRHQELVGRTLRELAAQERGIIVVLHDLNLAAAYSDRIVLLDQGTVAASGTPEEVLRPELISQVYQHPVTTTTVEGSPLILPQRDL</sequence>
<proteinExistence type="predicted"/>
<dbReference type="KEGG" id="nav:JQS30_09980"/>
<dbReference type="Proteomes" id="UP000662939">
    <property type="component" value="Chromosome"/>
</dbReference>
<dbReference type="PROSITE" id="PS00211">
    <property type="entry name" value="ABC_TRANSPORTER_1"/>
    <property type="match status" value="1"/>
</dbReference>
<dbReference type="InterPro" id="IPR027417">
    <property type="entry name" value="P-loop_NTPase"/>
</dbReference>